<gene>
    <name evidence="6" type="ORF">GCM10018793_58490</name>
</gene>
<keyword evidence="1" id="KW-1003">Cell membrane</keyword>
<sequence>MTIERGRPTIRGARGIGRRGLLASAGAGVLAGALGLGGCAGGASAGGTPTIRFYEQKREVIAYFDKLLRRFEKERPGIRVVHDDTDAIAPQFVRDAPADVGCFNDNLELARYIERGVLCDLSDRPAARRIPARIARLAERYATYPGRTCVLPYSLAAAGVIYNKRIFAKYRLPVPTTWDEFVDVCEELRKAGVTPIYATDGLDTWTIWQGLFDYSVGSLVDPPAFFDRLDRQGTDIGPDSPVSFQKDFAVPMERARTITKYYNEDASTRSYADGNLAFGRERAAMYFQGPWALTQIATVNPHLDIGTFALPVTNRAADRKARVNIDLCLWIPTGSHRRDEACELVDFLMQPGIIDAYNRDNLAYGVTDDAPPASDPRLTGLQHYVDAGAFYPGAGTFIPTSIPLGNYLQSAIATGNFEAMLKQLDSDWRRLAIRSSTAIR</sequence>
<proteinExistence type="predicted"/>
<protein>
    <submittedName>
        <fullName evidence="6">Carbohydrate-binding protein</fullName>
    </submittedName>
</protein>
<keyword evidence="3" id="KW-0472">Membrane</keyword>
<dbReference type="PROSITE" id="PS51318">
    <property type="entry name" value="TAT"/>
    <property type="match status" value="1"/>
</dbReference>
<evidence type="ECO:0000256" key="4">
    <source>
        <dbReference type="ARBA" id="ARBA00023139"/>
    </source>
</evidence>
<comment type="caution">
    <text evidence="6">The sequence shown here is derived from an EMBL/GenBank/DDBJ whole genome shotgun (WGS) entry which is preliminary data.</text>
</comment>
<keyword evidence="4" id="KW-0564">Palmitate</keyword>
<name>A0A919L8E3_9ACTN</name>
<dbReference type="Proteomes" id="UP000603708">
    <property type="component" value="Unassembled WGS sequence"/>
</dbReference>
<evidence type="ECO:0000313" key="7">
    <source>
        <dbReference type="Proteomes" id="UP000603708"/>
    </source>
</evidence>
<evidence type="ECO:0000313" key="6">
    <source>
        <dbReference type="EMBL" id="GHH86471.1"/>
    </source>
</evidence>
<dbReference type="EMBL" id="BNCD01000022">
    <property type="protein sequence ID" value="GHH86471.1"/>
    <property type="molecule type" value="Genomic_DNA"/>
</dbReference>
<evidence type="ECO:0000256" key="3">
    <source>
        <dbReference type="ARBA" id="ARBA00023136"/>
    </source>
</evidence>
<keyword evidence="7" id="KW-1185">Reference proteome</keyword>
<keyword evidence="2" id="KW-0732">Signal</keyword>
<dbReference type="RefSeq" id="WP_229925030.1">
    <property type="nucleotide sequence ID" value="NZ_BNCD01000022.1"/>
</dbReference>
<reference evidence="6" key="2">
    <citation type="submission" date="2020-09" db="EMBL/GenBank/DDBJ databases">
        <authorList>
            <person name="Sun Q."/>
            <person name="Ohkuma M."/>
        </authorList>
    </citation>
    <scope>NUCLEOTIDE SEQUENCE</scope>
    <source>
        <strain evidence="6">JCM 5069</strain>
    </source>
</reference>
<dbReference type="InterPro" id="IPR006311">
    <property type="entry name" value="TAT_signal"/>
</dbReference>
<keyword evidence="5" id="KW-0449">Lipoprotein</keyword>
<dbReference type="PANTHER" id="PTHR43649:SF33">
    <property type="entry name" value="POLYGALACTURONAN_RHAMNOGALACTURONAN-BINDING PROTEIN YTCQ"/>
    <property type="match status" value="1"/>
</dbReference>
<dbReference type="InterPro" id="IPR050490">
    <property type="entry name" value="Bact_solute-bd_prot1"/>
</dbReference>
<reference evidence="6" key="1">
    <citation type="journal article" date="2014" name="Int. J. Syst. Evol. Microbiol.">
        <title>Complete genome sequence of Corynebacterium casei LMG S-19264T (=DSM 44701T), isolated from a smear-ripened cheese.</title>
        <authorList>
            <consortium name="US DOE Joint Genome Institute (JGI-PGF)"/>
            <person name="Walter F."/>
            <person name="Albersmeier A."/>
            <person name="Kalinowski J."/>
            <person name="Ruckert C."/>
        </authorList>
    </citation>
    <scope>NUCLEOTIDE SEQUENCE</scope>
    <source>
        <strain evidence="6">JCM 5069</strain>
    </source>
</reference>
<evidence type="ECO:0000256" key="5">
    <source>
        <dbReference type="ARBA" id="ARBA00023288"/>
    </source>
</evidence>
<evidence type="ECO:0000256" key="2">
    <source>
        <dbReference type="ARBA" id="ARBA00022729"/>
    </source>
</evidence>
<dbReference type="PANTHER" id="PTHR43649">
    <property type="entry name" value="ARABINOSE-BINDING PROTEIN-RELATED"/>
    <property type="match status" value="1"/>
</dbReference>
<dbReference type="AlphaFoldDB" id="A0A919L8E3"/>
<dbReference type="SUPFAM" id="SSF53850">
    <property type="entry name" value="Periplasmic binding protein-like II"/>
    <property type="match status" value="1"/>
</dbReference>
<accession>A0A919L8E3</accession>
<dbReference type="InterPro" id="IPR006059">
    <property type="entry name" value="SBP"/>
</dbReference>
<dbReference type="Gene3D" id="3.40.190.10">
    <property type="entry name" value="Periplasmic binding protein-like II"/>
    <property type="match status" value="2"/>
</dbReference>
<dbReference type="Pfam" id="PF01547">
    <property type="entry name" value="SBP_bac_1"/>
    <property type="match status" value="1"/>
</dbReference>
<organism evidence="6 7">
    <name type="scientific">Streptomyces sulfonofaciens</name>
    <dbReference type="NCBI Taxonomy" id="68272"/>
    <lineage>
        <taxon>Bacteria</taxon>
        <taxon>Bacillati</taxon>
        <taxon>Actinomycetota</taxon>
        <taxon>Actinomycetes</taxon>
        <taxon>Kitasatosporales</taxon>
        <taxon>Streptomycetaceae</taxon>
        <taxon>Streptomyces</taxon>
    </lineage>
</organism>
<evidence type="ECO:0000256" key="1">
    <source>
        <dbReference type="ARBA" id="ARBA00022475"/>
    </source>
</evidence>